<evidence type="ECO:0000256" key="4">
    <source>
        <dbReference type="ARBA" id="ARBA00022989"/>
    </source>
</evidence>
<comment type="subunit">
    <text evidence="6">HflC and HflK may interact to form a multimeric complex.</text>
</comment>
<name>A0A2S6H6V7_9GAMM</name>
<evidence type="ECO:0000256" key="3">
    <source>
        <dbReference type="ARBA" id="ARBA00022692"/>
    </source>
</evidence>
<dbReference type="EMBL" id="PTIY01000002">
    <property type="protein sequence ID" value="PPK73215.1"/>
    <property type="molecule type" value="Genomic_DNA"/>
</dbReference>
<protein>
    <recommendedName>
        <fullName evidence="6">Protein HflK</fullName>
    </recommendedName>
</protein>
<dbReference type="InterPro" id="IPR050710">
    <property type="entry name" value="Band7/mec-2_domain"/>
</dbReference>
<dbReference type="Proteomes" id="UP000238071">
    <property type="component" value="Unassembled WGS sequence"/>
</dbReference>
<evidence type="ECO:0000313" key="9">
    <source>
        <dbReference type="EMBL" id="PPK73215.1"/>
    </source>
</evidence>
<evidence type="ECO:0000256" key="1">
    <source>
        <dbReference type="ARBA" id="ARBA00004167"/>
    </source>
</evidence>
<keyword evidence="10" id="KW-1185">Reference proteome</keyword>
<evidence type="ECO:0000256" key="7">
    <source>
        <dbReference type="SAM" id="MobiDB-lite"/>
    </source>
</evidence>
<dbReference type="CDD" id="cd03404">
    <property type="entry name" value="SPFH_HflK"/>
    <property type="match status" value="1"/>
</dbReference>
<comment type="function">
    <text evidence="6">HflC and HflK could encode or regulate a protease.</text>
</comment>
<dbReference type="OrthoDB" id="9779595at2"/>
<dbReference type="PANTHER" id="PTHR43327:SF2">
    <property type="entry name" value="MODULATOR OF FTSH PROTEASE HFLK"/>
    <property type="match status" value="1"/>
</dbReference>
<dbReference type="GO" id="GO:0016020">
    <property type="term" value="C:membrane"/>
    <property type="evidence" value="ECO:0007669"/>
    <property type="project" value="UniProtKB-SubCell"/>
</dbReference>
<dbReference type="NCBIfam" id="TIGR01933">
    <property type="entry name" value="hflK"/>
    <property type="match status" value="1"/>
</dbReference>
<dbReference type="PANTHER" id="PTHR43327">
    <property type="entry name" value="STOMATIN-LIKE PROTEIN 2, MITOCHONDRIAL"/>
    <property type="match status" value="1"/>
</dbReference>
<dbReference type="Pfam" id="PF12221">
    <property type="entry name" value="HflK_N"/>
    <property type="match status" value="1"/>
</dbReference>
<gene>
    <name evidence="9" type="ORF">B0F88_102194</name>
</gene>
<dbReference type="AlphaFoldDB" id="A0A2S6H6V7"/>
<keyword evidence="9" id="KW-0645">Protease</keyword>
<keyword evidence="5" id="KW-0472">Membrane</keyword>
<dbReference type="RefSeq" id="WP_104422474.1">
    <property type="nucleotide sequence ID" value="NZ_PTIY01000002.1"/>
</dbReference>
<accession>A0A2S6H6V7</accession>
<dbReference type="InterPro" id="IPR001107">
    <property type="entry name" value="Band_7"/>
</dbReference>
<feature type="compositionally biased region" description="Basic and acidic residues" evidence="7">
    <location>
        <begin position="7"/>
        <end position="29"/>
    </location>
</feature>
<dbReference type="GO" id="GO:0006508">
    <property type="term" value="P:proteolysis"/>
    <property type="evidence" value="ECO:0007669"/>
    <property type="project" value="UniProtKB-KW"/>
</dbReference>
<dbReference type="Gene3D" id="3.30.479.30">
    <property type="entry name" value="Band 7 domain"/>
    <property type="match status" value="1"/>
</dbReference>
<sequence>MSWNEPGGDKKDPWSGRGDQKGPPDLDEAIRSLQEKLGGFFGGGKEGDDDSSGLPPLKSLGFLAVGAIALWGLSGFYIVDEGTQGVETRFGKYVATTQSGLNWHFPAPIERVEVVDVKQQRYIEVGYRSGGTEQALGSVPKEALMLTKDENIVDVRLAVQYQVKDAKEFIFNIVNPAATLKQVTESAQRGVVGSSKMDFVLTEGRSEIVAQIKKEIQDVMDSYKSGIQVTSVNLQDAQPPEQVQNAFEDAIKAREDEQRLINEAEAYSNDVVPKARGAAARKIQEAEGYKEQVIAQAEGESNRFSKLLAEYTKAPDVTRKRLYIESMESVLAETNTVMVDVKGSNNMLYLPLDKMIQQQPSIQPANVPQSTAEQPSHAKVETAQPTAVRTSTRGRDARGR</sequence>
<dbReference type="SMART" id="SM00244">
    <property type="entry name" value="PHB"/>
    <property type="match status" value="1"/>
</dbReference>
<evidence type="ECO:0000256" key="2">
    <source>
        <dbReference type="ARBA" id="ARBA00006971"/>
    </source>
</evidence>
<feature type="domain" description="Band 7" evidence="8">
    <location>
        <begin position="74"/>
        <end position="251"/>
    </location>
</feature>
<comment type="caution">
    <text evidence="9">The sequence shown here is derived from an EMBL/GenBank/DDBJ whole genome shotgun (WGS) entry which is preliminary data.</text>
</comment>
<dbReference type="SUPFAM" id="SSF117892">
    <property type="entry name" value="Band 7/SPFH domain"/>
    <property type="match status" value="1"/>
</dbReference>
<organism evidence="9 10">
    <name type="scientific">Methylobacter tundripaludum</name>
    <dbReference type="NCBI Taxonomy" id="173365"/>
    <lineage>
        <taxon>Bacteria</taxon>
        <taxon>Pseudomonadati</taxon>
        <taxon>Pseudomonadota</taxon>
        <taxon>Gammaproteobacteria</taxon>
        <taxon>Methylococcales</taxon>
        <taxon>Methylococcaceae</taxon>
        <taxon>Methylobacter</taxon>
    </lineage>
</organism>
<keyword evidence="3" id="KW-0812">Transmembrane</keyword>
<comment type="similarity">
    <text evidence="2 6">Belongs to the band 7/mec-2 family. HflK subfamily.</text>
</comment>
<comment type="subcellular location">
    <subcellularLocation>
        <location evidence="1">Membrane</location>
        <topology evidence="1">Single-pass membrane protein</topology>
    </subcellularLocation>
</comment>
<dbReference type="InterPro" id="IPR020980">
    <property type="entry name" value="Membrane_HflK_N"/>
</dbReference>
<reference evidence="9 10" key="1">
    <citation type="submission" date="2018-02" db="EMBL/GenBank/DDBJ databases">
        <title>Subsurface microbial communities from deep shales in Ohio and West Virginia, USA.</title>
        <authorList>
            <person name="Wrighton K."/>
        </authorList>
    </citation>
    <scope>NUCLEOTIDE SEQUENCE [LARGE SCALE GENOMIC DNA]</scope>
    <source>
        <strain evidence="9 10">OWC-G53F</strain>
    </source>
</reference>
<dbReference type="Pfam" id="PF01145">
    <property type="entry name" value="Band_7"/>
    <property type="match status" value="1"/>
</dbReference>
<dbReference type="InterPro" id="IPR010201">
    <property type="entry name" value="HflK"/>
</dbReference>
<keyword evidence="4" id="KW-1133">Transmembrane helix</keyword>
<evidence type="ECO:0000256" key="6">
    <source>
        <dbReference type="RuleBase" id="RU364113"/>
    </source>
</evidence>
<feature type="region of interest" description="Disordered" evidence="7">
    <location>
        <begin position="360"/>
        <end position="400"/>
    </location>
</feature>
<feature type="compositionally biased region" description="Polar residues" evidence="7">
    <location>
        <begin position="360"/>
        <end position="374"/>
    </location>
</feature>
<evidence type="ECO:0000259" key="8">
    <source>
        <dbReference type="SMART" id="SM00244"/>
    </source>
</evidence>
<dbReference type="InterPro" id="IPR036013">
    <property type="entry name" value="Band_7/SPFH_dom_sf"/>
</dbReference>
<dbReference type="GO" id="GO:0008233">
    <property type="term" value="F:peptidase activity"/>
    <property type="evidence" value="ECO:0007669"/>
    <property type="project" value="UniProtKB-KW"/>
</dbReference>
<keyword evidence="9" id="KW-0378">Hydrolase</keyword>
<evidence type="ECO:0000256" key="5">
    <source>
        <dbReference type="ARBA" id="ARBA00023136"/>
    </source>
</evidence>
<evidence type="ECO:0000313" key="10">
    <source>
        <dbReference type="Proteomes" id="UP000238071"/>
    </source>
</evidence>
<proteinExistence type="inferred from homology"/>
<feature type="region of interest" description="Disordered" evidence="7">
    <location>
        <begin position="1"/>
        <end position="29"/>
    </location>
</feature>